<dbReference type="PANTHER" id="PTHR11690">
    <property type="entry name" value="AMILORIDE-SENSITIVE SODIUM CHANNEL-RELATED"/>
    <property type="match status" value="1"/>
</dbReference>
<evidence type="ECO:0000313" key="12">
    <source>
        <dbReference type="EMBL" id="CAG5099591.1"/>
    </source>
</evidence>
<sequence>MMRKYKNCVIFLVYSIGMLYTSLAIVHNVTDFMKYHSSFKSDFVSSGHHRPVVTVCSDSMHSKMLKNKLYPNLTDLELRHFYGHKYAGHGTTQYAYPDLKLKEFFRSTMPFLKVVYCTYGNIKCKNNWKRVATFEGVCLQLNMHELDVSENEGGFASEMTVSFAFNVSDNTYGWNGMQKNLRLRNTVAQEKLQVTDLHLLRDDIPLSSTLKPIVMLSVEQIVFLGHPFTNCKKMEKGDSYYSKMWCEAKAKLEDIIYKCRCLPDYVDEFKAFNISAPNITNSCTFKDHAECITNLFTRAEWHTSCEDACESTKQRNANIRYQQVEPILDIIIRKKLHYSSDIILNHVTLMLAPPIFERKIEVADYPISALMADIGGDFGLFLGLSTIKLLKLIGYFLMQVEKKLSKAFTRCSSFGYKI</sequence>
<reference evidence="12 13" key="1">
    <citation type="submission" date="2021-04" db="EMBL/GenBank/DDBJ databases">
        <authorList>
            <person name="Bliznina A."/>
        </authorList>
    </citation>
    <scope>NUCLEOTIDE SEQUENCE [LARGE SCALE GENOMIC DNA]</scope>
</reference>
<evidence type="ECO:0000256" key="10">
    <source>
        <dbReference type="ARBA" id="ARBA00023303"/>
    </source>
</evidence>
<keyword evidence="6" id="KW-0915">Sodium</keyword>
<keyword evidence="13" id="KW-1185">Reference proteome</keyword>
<evidence type="ECO:0000256" key="3">
    <source>
        <dbReference type="ARBA" id="ARBA00022461"/>
    </source>
</evidence>
<keyword evidence="3 11" id="KW-0894">Sodium channel</keyword>
<dbReference type="PANTHER" id="PTHR11690:SF300">
    <property type="entry name" value="PICKPOCKET PROTEIN 19"/>
    <property type="match status" value="1"/>
</dbReference>
<evidence type="ECO:0000313" key="13">
    <source>
        <dbReference type="Proteomes" id="UP001158576"/>
    </source>
</evidence>
<dbReference type="Gene3D" id="1.10.287.770">
    <property type="entry name" value="YojJ-like"/>
    <property type="match status" value="1"/>
</dbReference>
<evidence type="ECO:0000256" key="9">
    <source>
        <dbReference type="ARBA" id="ARBA00023201"/>
    </source>
</evidence>
<evidence type="ECO:0000256" key="11">
    <source>
        <dbReference type="RuleBase" id="RU000679"/>
    </source>
</evidence>
<organism evidence="12 13">
    <name type="scientific">Oikopleura dioica</name>
    <name type="common">Tunicate</name>
    <dbReference type="NCBI Taxonomy" id="34765"/>
    <lineage>
        <taxon>Eukaryota</taxon>
        <taxon>Metazoa</taxon>
        <taxon>Chordata</taxon>
        <taxon>Tunicata</taxon>
        <taxon>Appendicularia</taxon>
        <taxon>Copelata</taxon>
        <taxon>Oikopleuridae</taxon>
        <taxon>Oikopleura</taxon>
    </lineage>
</organism>
<gene>
    <name evidence="12" type="ORF">OKIOD_LOCUS8151</name>
</gene>
<dbReference type="PRINTS" id="PR01078">
    <property type="entry name" value="AMINACHANNEL"/>
</dbReference>
<keyword evidence="8" id="KW-0472">Membrane</keyword>
<evidence type="ECO:0000256" key="7">
    <source>
        <dbReference type="ARBA" id="ARBA00023065"/>
    </source>
</evidence>
<accession>A0ABN7SLR2</accession>
<keyword evidence="2 11" id="KW-0813">Transport</keyword>
<proteinExistence type="inferred from homology"/>
<evidence type="ECO:0000256" key="4">
    <source>
        <dbReference type="ARBA" id="ARBA00022692"/>
    </source>
</evidence>
<keyword evidence="5" id="KW-1133">Transmembrane helix</keyword>
<keyword evidence="4 11" id="KW-0812">Transmembrane</keyword>
<dbReference type="InterPro" id="IPR001873">
    <property type="entry name" value="ENaC"/>
</dbReference>
<comment type="subcellular location">
    <subcellularLocation>
        <location evidence="1">Membrane</location>
        <topology evidence="1">Multi-pass membrane protein</topology>
    </subcellularLocation>
</comment>
<evidence type="ECO:0000256" key="2">
    <source>
        <dbReference type="ARBA" id="ARBA00022448"/>
    </source>
</evidence>
<evidence type="ECO:0000256" key="1">
    <source>
        <dbReference type="ARBA" id="ARBA00004141"/>
    </source>
</evidence>
<protein>
    <submittedName>
        <fullName evidence="12">Oidioi.mRNA.OKI2018_I69.XSR.g16593.t1.cds</fullName>
    </submittedName>
</protein>
<dbReference type="Pfam" id="PF00858">
    <property type="entry name" value="ASC"/>
    <property type="match status" value="1"/>
</dbReference>
<dbReference type="Proteomes" id="UP001158576">
    <property type="component" value="Chromosome XSR"/>
</dbReference>
<keyword evidence="7 11" id="KW-0406">Ion transport</keyword>
<dbReference type="EMBL" id="OU015569">
    <property type="protein sequence ID" value="CAG5099591.1"/>
    <property type="molecule type" value="Genomic_DNA"/>
</dbReference>
<comment type="similarity">
    <text evidence="11">Belongs to the amiloride-sensitive sodium channel (TC 1.A.6) family.</text>
</comment>
<keyword evidence="9 11" id="KW-0739">Sodium transport</keyword>
<dbReference type="Gene3D" id="1.10.287.820">
    <property type="entry name" value="Acid-sensing ion channel domain"/>
    <property type="match status" value="1"/>
</dbReference>
<keyword evidence="10 11" id="KW-0407">Ion channel</keyword>
<evidence type="ECO:0000256" key="8">
    <source>
        <dbReference type="ARBA" id="ARBA00023136"/>
    </source>
</evidence>
<name>A0ABN7SLR2_OIKDI</name>
<evidence type="ECO:0000256" key="6">
    <source>
        <dbReference type="ARBA" id="ARBA00023053"/>
    </source>
</evidence>
<evidence type="ECO:0000256" key="5">
    <source>
        <dbReference type="ARBA" id="ARBA00022989"/>
    </source>
</evidence>